<evidence type="ECO:0000313" key="4">
    <source>
        <dbReference type="EMBL" id="KAA5805003.1"/>
    </source>
</evidence>
<accession>A0A5M6ZJM3</accession>
<evidence type="ECO:0000256" key="1">
    <source>
        <dbReference type="ARBA" id="ARBA00009387"/>
    </source>
</evidence>
<sequence length="279" mass="29324">MSDPLNPLSDLLASPRRLIADAARETGADFDFLVRTAQRESNFDPEARARTSSAAGLFQFIEQTWLSMMARHGERHGYGELAQAVTRGANGRYQVDDPARREAVLNLRFDARAASVMAGELAAENASILRAATGREPTSGELYAAHFLGAGGAARLIATAADNPAQRADQVFPEAAAANRPIFFDKGRPRSVSEVLSRLTGDSRAEAPAAWRTGSTAPRPASGESPATRAASALGVGDDRPRGGFGGLAAMGRAGGVLTPGLVELLASMDAPRGRKRKG</sequence>
<evidence type="ECO:0000256" key="2">
    <source>
        <dbReference type="SAM" id="MobiDB-lite"/>
    </source>
</evidence>
<dbReference type="Proteomes" id="UP000325122">
    <property type="component" value="Unassembled WGS sequence"/>
</dbReference>
<feature type="region of interest" description="Disordered" evidence="2">
    <location>
        <begin position="203"/>
        <end position="251"/>
    </location>
</feature>
<evidence type="ECO:0000259" key="3">
    <source>
        <dbReference type="Pfam" id="PF01464"/>
    </source>
</evidence>
<protein>
    <submittedName>
        <fullName evidence="4">Transglycosylase SLT domain-containing protein</fullName>
    </submittedName>
</protein>
<organism evidence="4 5">
    <name type="scientific">Alkalicaulis satelles</name>
    <dbReference type="NCBI Taxonomy" id="2609175"/>
    <lineage>
        <taxon>Bacteria</taxon>
        <taxon>Pseudomonadati</taxon>
        <taxon>Pseudomonadota</taxon>
        <taxon>Alphaproteobacteria</taxon>
        <taxon>Maricaulales</taxon>
        <taxon>Maricaulaceae</taxon>
        <taxon>Alkalicaulis</taxon>
    </lineage>
</organism>
<feature type="domain" description="Transglycosylase SLT" evidence="3">
    <location>
        <begin position="19"/>
        <end position="71"/>
    </location>
</feature>
<dbReference type="AlphaFoldDB" id="A0A5M6ZJM3"/>
<proteinExistence type="inferred from homology"/>
<comment type="similarity">
    <text evidence="1">Belongs to the virb1 family.</text>
</comment>
<keyword evidence="5" id="KW-1185">Reference proteome</keyword>
<dbReference type="SUPFAM" id="SSF53955">
    <property type="entry name" value="Lysozyme-like"/>
    <property type="match status" value="1"/>
</dbReference>
<dbReference type="InterPro" id="IPR008258">
    <property type="entry name" value="Transglycosylase_SLT_dom_1"/>
</dbReference>
<dbReference type="InterPro" id="IPR023346">
    <property type="entry name" value="Lysozyme-like_dom_sf"/>
</dbReference>
<reference evidence="4 5" key="1">
    <citation type="submission" date="2019-09" db="EMBL/GenBank/DDBJ databases">
        <authorList>
            <person name="Kevbrin V."/>
            <person name="Grouzdev D.S."/>
        </authorList>
    </citation>
    <scope>NUCLEOTIDE SEQUENCE [LARGE SCALE GENOMIC DNA]</scope>
    <source>
        <strain evidence="4 5">G-192</strain>
    </source>
</reference>
<evidence type="ECO:0000313" key="5">
    <source>
        <dbReference type="Proteomes" id="UP000325122"/>
    </source>
</evidence>
<gene>
    <name evidence="4" type="ORF">F1654_03130</name>
</gene>
<dbReference type="EMBL" id="VWOJ01000001">
    <property type="protein sequence ID" value="KAA5805003.1"/>
    <property type="molecule type" value="Genomic_DNA"/>
</dbReference>
<dbReference type="Gene3D" id="1.10.530.10">
    <property type="match status" value="1"/>
</dbReference>
<dbReference type="Pfam" id="PF01464">
    <property type="entry name" value="SLT"/>
    <property type="match status" value="1"/>
</dbReference>
<dbReference type="RefSeq" id="WP_150022034.1">
    <property type="nucleotide sequence ID" value="NZ_VWOJ01000001.1"/>
</dbReference>
<name>A0A5M6ZJM3_9PROT</name>
<comment type="caution">
    <text evidence="4">The sequence shown here is derived from an EMBL/GenBank/DDBJ whole genome shotgun (WGS) entry which is preliminary data.</text>
</comment>